<comment type="caution">
    <text evidence="6">The sequence shown here is derived from an EMBL/GenBank/DDBJ whole genome shotgun (WGS) entry which is preliminary data.</text>
</comment>
<dbReference type="Proteomes" id="UP000248057">
    <property type="component" value="Unassembled WGS sequence"/>
</dbReference>
<gene>
    <name evidence="6" type="ORF">DFR60_11982</name>
</gene>
<evidence type="ECO:0000256" key="3">
    <source>
        <dbReference type="ARBA" id="ARBA00022827"/>
    </source>
</evidence>
<comment type="similarity">
    <text evidence="1">Belongs to the ETF alpha-subunit/FixB family.</text>
</comment>
<sequence>MSFDTCKDVWVFIECFQGQPKSVGLELLGQGRKLADGLKQKLCAVVIAKDVDEAVKEAGEYGADKIYVVKGDEYENYSADAYGNVFLKLCEKYDPNTILVGATVNGRDLGSKIAVSLRTGLTADCTALSVDEETGNVVWERPAFGGNLYAQILCSETRPQMGTCRPGAFKKPEKVMDNKPEIIMEPIHTPENEIRTKVIDFIKACEDNDIPLQDAEVIVSGGRGMKNGENFKVLKELADVLGGTVGCSRAAVDSGWMPQSKQVGQTGTTVTPKIYFACAISGAVQHVAGMSGSGTIVAINKDDTAPIFEVADYGIVGDVFEIVPALVKELKASAALH</sequence>
<evidence type="ECO:0000313" key="6">
    <source>
        <dbReference type="EMBL" id="PXX47912.1"/>
    </source>
</evidence>
<dbReference type="GO" id="GO:0050660">
    <property type="term" value="F:flavin adenine dinucleotide binding"/>
    <property type="evidence" value="ECO:0007669"/>
    <property type="project" value="InterPro"/>
</dbReference>
<dbReference type="GeneID" id="86064338"/>
<feature type="binding site" evidence="4">
    <location>
        <position position="223"/>
    </location>
    <ligand>
        <name>FAD</name>
        <dbReference type="ChEBI" id="CHEBI:57692"/>
    </ligand>
</feature>
<dbReference type="CDD" id="cd01715">
    <property type="entry name" value="ETF_alpha"/>
    <property type="match status" value="1"/>
</dbReference>
<evidence type="ECO:0000313" key="7">
    <source>
        <dbReference type="Proteomes" id="UP000248057"/>
    </source>
</evidence>
<accession>A0A2V3XZ23</accession>
<keyword evidence="3 4" id="KW-0274">FAD</keyword>
<feature type="binding site" evidence="4">
    <location>
        <begin position="248"/>
        <end position="249"/>
    </location>
    <ligand>
        <name>FAD</name>
        <dbReference type="ChEBI" id="CHEBI:57692"/>
    </ligand>
</feature>
<feature type="binding site" evidence="4">
    <location>
        <position position="300"/>
    </location>
    <ligand>
        <name>FAD</name>
        <dbReference type="ChEBI" id="CHEBI:57692"/>
    </ligand>
</feature>
<organism evidence="6 7">
    <name type="scientific">Hungatella effluvii</name>
    <dbReference type="NCBI Taxonomy" id="1096246"/>
    <lineage>
        <taxon>Bacteria</taxon>
        <taxon>Bacillati</taxon>
        <taxon>Bacillota</taxon>
        <taxon>Clostridia</taxon>
        <taxon>Lachnospirales</taxon>
        <taxon>Lachnospiraceae</taxon>
        <taxon>Hungatella</taxon>
    </lineage>
</organism>
<dbReference type="PANTHER" id="PTHR43153:SF1">
    <property type="entry name" value="ELECTRON TRANSFER FLAVOPROTEIN SUBUNIT ALPHA, MITOCHONDRIAL"/>
    <property type="match status" value="1"/>
</dbReference>
<feature type="domain" description="Electron transfer flavoprotein alpha/beta-subunit N-terminal" evidence="5">
    <location>
        <begin position="9"/>
        <end position="198"/>
    </location>
</feature>
<name>A0A2V3XZ23_9FIRM</name>
<evidence type="ECO:0000256" key="4">
    <source>
        <dbReference type="PIRSR" id="PIRSR000089-1"/>
    </source>
</evidence>
<dbReference type="Pfam" id="PF00766">
    <property type="entry name" value="ETF_alpha"/>
    <property type="match status" value="1"/>
</dbReference>
<dbReference type="Pfam" id="PF01012">
    <property type="entry name" value="ETF"/>
    <property type="match status" value="1"/>
</dbReference>
<comment type="cofactor">
    <cofactor evidence="4">
        <name>FAD</name>
        <dbReference type="ChEBI" id="CHEBI:57692"/>
    </cofactor>
    <text evidence="4">Binds 1 FAD per dimer.</text>
</comment>
<dbReference type="EMBL" id="QJKD01000019">
    <property type="protein sequence ID" value="PXX47912.1"/>
    <property type="molecule type" value="Genomic_DNA"/>
</dbReference>
<dbReference type="InterPro" id="IPR029035">
    <property type="entry name" value="DHS-like_NAD/FAD-binding_dom"/>
</dbReference>
<dbReference type="Gene3D" id="3.40.50.620">
    <property type="entry name" value="HUPs"/>
    <property type="match status" value="1"/>
</dbReference>
<dbReference type="Gene3D" id="3.40.50.1220">
    <property type="entry name" value="TPP-binding domain"/>
    <property type="match status" value="1"/>
</dbReference>
<keyword evidence="7" id="KW-1185">Reference proteome</keyword>
<evidence type="ECO:0000256" key="2">
    <source>
        <dbReference type="ARBA" id="ARBA00022630"/>
    </source>
</evidence>
<dbReference type="SUPFAM" id="SSF52402">
    <property type="entry name" value="Adenine nucleotide alpha hydrolases-like"/>
    <property type="match status" value="1"/>
</dbReference>
<dbReference type="PANTHER" id="PTHR43153">
    <property type="entry name" value="ELECTRON TRANSFER FLAVOPROTEIN ALPHA"/>
    <property type="match status" value="1"/>
</dbReference>
<protein>
    <submittedName>
        <fullName evidence="6">Electron transfer flavoprotein alpha subunit apoprotein</fullName>
    </submittedName>
</protein>
<dbReference type="RefSeq" id="WP_025531486.1">
    <property type="nucleotide sequence ID" value="NZ_JAWYAM010000080.1"/>
</dbReference>
<dbReference type="GO" id="GO:0033539">
    <property type="term" value="P:fatty acid beta-oxidation using acyl-CoA dehydrogenase"/>
    <property type="evidence" value="ECO:0007669"/>
    <property type="project" value="TreeGrafter"/>
</dbReference>
<dbReference type="InterPro" id="IPR033947">
    <property type="entry name" value="ETF_alpha_N"/>
</dbReference>
<keyword evidence="2" id="KW-0285">Flavoprotein</keyword>
<dbReference type="AlphaFoldDB" id="A0A2V3XZ23"/>
<dbReference type="SMART" id="SM00893">
    <property type="entry name" value="ETF"/>
    <property type="match status" value="1"/>
</dbReference>
<proteinExistence type="inferred from homology"/>
<evidence type="ECO:0000259" key="5">
    <source>
        <dbReference type="SMART" id="SM00893"/>
    </source>
</evidence>
<dbReference type="InterPro" id="IPR014730">
    <property type="entry name" value="ETF_a/b_N"/>
</dbReference>
<reference evidence="6 7" key="1">
    <citation type="submission" date="2018-05" db="EMBL/GenBank/DDBJ databases">
        <title>Genomic Encyclopedia of Type Strains, Phase IV (KMG-IV): sequencing the most valuable type-strain genomes for metagenomic binning, comparative biology and taxonomic classification.</title>
        <authorList>
            <person name="Goeker M."/>
        </authorList>
    </citation>
    <scope>NUCLEOTIDE SEQUENCE [LARGE SCALE GENOMIC DNA]</scope>
    <source>
        <strain evidence="6 7">DSM 24995</strain>
    </source>
</reference>
<evidence type="ECO:0000256" key="1">
    <source>
        <dbReference type="ARBA" id="ARBA00005817"/>
    </source>
</evidence>
<dbReference type="InterPro" id="IPR001308">
    <property type="entry name" value="ETF_a/FixB"/>
</dbReference>
<feature type="binding site" evidence="4">
    <location>
        <begin position="262"/>
        <end position="266"/>
    </location>
    <ligand>
        <name>FAD</name>
        <dbReference type="ChEBI" id="CHEBI:57692"/>
    </ligand>
</feature>
<dbReference type="InterPro" id="IPR014729">
    <property type="entry name" value="Rossmann-like_a/b/a_fold"/>
</dbReference>
<dbReference type="SUPFAM" id="SSF52467">
    <property type="entry name" value="DHS-like NAD/FAD-binding domain"/>
    <property type="match status" value="1"/>
</dbReference>
<dbReference type="FunFam" id="3.40.50.1220:FF:000001">
    <property type="entry name" value="Electron transfer flavoprotein, alpha subunit"/>
    <property type="match status" value="1"/>
</dbReference>
<dbReference type="PIRSF" id="PIRSF000089">
    <property type="entry name" value="Electra_flavoP_a"/>
    <property type="match status" value="1"/>
</dbReference>
<dbReference type="InterPro" id="IPR014731">
    <property type="entry name" value="ETF_asu_C"/>
</dbReference>
<dbReference type="GO" id="GO:0009055">
    <property type="term" value="F:electron transfer activity"/>
    <property type="evidence" value="ECO:0007669"/>
    <property type="project" value="InterPro"/>
</dbReference>